<evidence type="ECO:0000256" key="3">
    <source>
        <dbReference type="ARBA" id="ARBA00022982"/>
    </source>
</evidence>
<dbReference type="PRINTS" id="PR00421">
    <property type="entry name" value="THIOREDOXIN"/>
</dbReference>
<dbReference type="GO" id="GO:0045454">
    <property type="term" value="P:cell redox homeostasis"/>
    <property type="evidence" value="ECO:0007669"/>
    <property type="project" value="TreeGrafter"/>
</dbReference>
<gene>
    <name evidence="9" type="ordered locus">Sta7437_0114</name>
</gene>
<dbReference type="PANTHER" id="PTHR45663:SF11">
    <property type="entry name" value="GEO12009P1"/>
    <property type="match status" value="1"/>
</dbReference>
<dbReference type="OrthoDB" id="530955at2"/>
<keyword evidence="10" id="KW-1185">Reference proteome</keyword>
<feature type="domain" description="Thioredoxin" evidence="8">
    <location>
        <begin position="1"/>
        <end position="106"/>
    </location>
</feature>
<evidence type="ECO:0000256" key="7">
    <source>
        <dbReference type="PIRSR" id="PIRSR000077-4"/>
    </source>
</evidence>
<keyword evidence="5 7" id="KW-0676">Redox-active center</keyword>
<dbReference type="PATRIC" id="fig|111780.3.peg.114"/>
<dbReference type="RefSeq" id="WP_015191407.1">
    <property type="nucleotide sequence ID" value="NC_019748.1"/>
</dbReference>
<evidence type="ECO:0000259" key="8">
    <source>
        <dbReference type="PROSITE" id="PS51352"/>
    </source>
</evidence>
<reference evidence="10" key="1">
    <citation type="journal article" date="2013" name="Proc. Natl. Acad. Sci. U.S.A.">
        <title>Improving the coverage of the cyanobacterial phylum using diversity-driven genome sequencing.</title>
        <authorList>
            <person name="Shih P.M."/>
            <person name="Wu D."/>
            <person name="Latifi A."/>
            <person name="Axen S.D."/>
            <person name="Fewer D.P."/>
            <person name="Talla E."/>
            <person name="Calteau A."/>
            <person name="Cai F."/>
            <person name="Tandeau de Marsac N."/>
            <person name="Rippka R."/>
            <person name="Herdman M."/>
            <person name="Sivonen K."/>
            <person name="Coursin T."/>
            <person name="Laurent T."/>
            <person name="Goodwin L."/>
            <person name="Nolan M."/>
            <person name="Davenport K.W."/>
            <person name="Han C.S."/>
            <person name="Rubin E.M."/>
            <person name="Eisen J.A."/>
            <person name="Woyke T."/>
            <person name="Gugger M."/>
            <person name="Kerfeld C.A."/>
        </authorList>
    </citation>
    <scope>NUCLEOTIDE SEQUENCE [LARGE SCALE GENOMIC DNA]</scope>
    <source>
        <strain evidence="10">ATCC 29371 / PCC 7437</strain>
    </source>
</reference>
<feature type="disulfide bond" description="Redox-active" evidence="7">
    <location>
        <begin position="30"/>
        <end position="33"/>
    </location>
</feature>
<dbReference type="GO" id="GO:0015035">
    <property type="term" value="F:protein-disulfide reductase activity"/>
    <property type="evidence" value="ECO:0007669"/>
    <property type="project" value="InterPro"/>
</dbReference>
<evidence type="ECO:0000256" key="2">
    <source>
        <dbReference type="ARBA" id="ARBA00022448"/>
    </source>
</evidence>
<dbReference type="PROSITE" id="PS51352">
    <property type="entry name" value="THIOREDOXIN_2"/>
    <property type="match status" value="1"/>
</dbReference>
<evidence type="ECO:0000313" key="10">
    <source>
        <dbReference type="Proteomes" id="UP000010473"/>
    </source>
</evidence>
<sequence>MLLSVNEQSFNQEVLKSSQPVLVHFWAPWCGLCRMIEPLLIQWQAEFSEPIKLVSINADENFKLANSYRLKNLPTIMLFERGNLLTKVDNFQNREGLKQTLTKIVSNYAAQSA</sequence>
<dbReference type="InterPro" id="IPR005746">
    <property type="entry name" value="Thioredoxin"/>
</dbReference>
<keyword evidence="3" id="KW-0249">Electron transport</keyword>
<accession>K9XNS6</accession>
<dbReference type="InterPro" id="IPR013766">
    <property type="entry name" value="Thioredoxin_domain"/>
</dbReference>
<dbReference type="GO" id="GO:0005829">
    <property type="term" value="C:cytosol"/>
    <property type="evidence" value="ECO:0007669"/>
    <property type="project" value="TreeGrafter"/>
</dbReference>
<dbReference type="STRING" id="111780.Sta7437_0114"/>
<comment type="similarity">
    <text evidence="1 6">Belongs to the thioredoxin family.</text>
</comment>
<dbReference type="Proteomes" id="UP000010473">
    <property type="component" value="Chromosome"/>
</dbReference>
<dbReference type="KEGG" id="scs:Sta7437_0114"/>
<dbReference type="PIRSF" id="PIRSF000077">
    <property type="entry name" value="Thioredoxin"/>
    <property type="match status" value="1"/>
</dbReference>
<dbReference type="eggNOG" id="COG3118">
    <property type="taxonomic scope" value="Bacteria"/>
</dbReference>
<evidence type="ECO:0000313" key="9">
    <source>
        <dbReference type="EMBL" id="AFZ33734.1"/>
    </source>
</evidence>
<dbReference type="Pfam" id="PF00085">
    <property type="entry name" value="Thioredoxin"/>
    <property type="match status" value="1"/>
</dbReference>
<evidence type="ECO:0000256" key="1">
    <source>
        <dbReference type="ARBA" id="ARBA00008987"/>
    </source>
</evidence>
<proteinExistence type="inferred from homology"/>
<evidence type="ECO:0000256" key="6">
    <source>
        <dbReference type="PIRNR" id="PIRNR000077"/>
    </source>
</evidence>
<keyword evidence="4 7" id="KW-1015">Disulfide bond</keyword>
<dbReference type="CDD" id="cd02947">
    <property type="entry name" value="TRX_family"/>
    <property type="match status" value="1"/>
</dbReference>
<dbReference type="PANTHER" id="PTHR45663">
    <property type="entry name" value="GEO12009P1"/>
    <property type="match status" value="1"/>
</dbReference>
<evidence type="ECO:0000256" key="5">
    <source>
        <dbReference type="ARBA" id="ARBA00023284"/>
    </source>
</evidence>
<dbReference type="InterPro" id="IPR036249">
    <property type="entry name" value="Thioredoxin-like_sf"/>
</dbReference>
<name>K9XNS6_STAC7</name>
<organism evidence="9 10">
    <name type="scientific">Stanieria cyanosphaera (strain ATCC 29371 / PCC 7437)</name>
    <dbReference type="NCBI Taxonomy" id="111780"/>
    <lineage>
        <taxon>Bacteria</taxon>
        <taxon>Bacillati</taxon>
        <taxon>Cyanobacteriota</taxon>
        <taxon>Cyanophyceae</taxon>
        <taxon>Pleurocapsales</taxon>
        <taxon>Dermocarpellaceae</taxon>
        <taxon>Stanieria</taxon>
    </lineage>
</organism>
<protein>
    <recommendedName>
        <fullName evidence="6">Thioredoxin</fullName>
    </recommendedName>
</protein>
<evidence type="ECO:0000256" key="4">
    <source>
        <dbReference type="ARBA" id="ARBA00023157"/>
    </source>
</evidence>
<dbReference type="HOGENOM" id="CLU_090389_10_3_3"/>
<dbReference type="AlphaFoldDB" id="K9XNS6"/>
<dbReference type="SUPFAM" id="SSF52833">
    <property type="entry name" value="Thioredoxin-like"/>
    <property type="match status" value="1"/>
</dbReference>
<keyword evidence="2" id="KW-0813">Transport</keyword>
<dbReference type="EMBL" id="CP003653">
    <property type="protein sequence ID" value="AFZ33734.1"/>
    <property type="molecule type" value="Genomic_DNA"/>
</dbReference>
<dbReference type="Gene3D" id="3.40.30.10">
    <property type="entry name" value="Glutaredoxin"/>
    <property type="match status" value="1"/>
</dbReference>